<dbReference type="SUPFAM" id="SSF48452">
    <property type="entry name" value="TPR-like"/>
    <property type="match status" value="1"/>
</dbReference>
<dbReference type="Gene3D" id="3.30.1330.60">
    <property type="entry name" value="OmpA-like domain"/>
    <property type="match status" value="1"/>
</dbReference>
<evidence type="ECO:0000313" key="8">
    <source>
        <dbReference type="Proteomes" id="UP001232063"/>
    </source>
</evidence>
<dbReference type="Pfam" id="PF13414">
    <property type="entry name" value="TPR_11"/>
    <property type="match status" value="1"/>
</dbReference>
<dbReference type="InterPro" id="IPR019734">
    <property type="entry name" value="TPR_rpt"/>
</dbReference>
<dbReference type="PROSITE" id="PS51123">
    <property type="entry name" value="OMPA_2"/>
    <property type="match status" value="1"/>
</dbReference>
<keyword evidence="4" id="KW-0802">TPR repeat</keyword>
<protein>
    <submittedName>
        <fullName evidence="7">OmpA family protein</fullName>
    </submittedName>
</protein>
<dbReference type="Gene3D" id="2.120.10.30">
    <property type="entry name" value="TolB, C-terminal domain"/>
    <property type="match status" value="1"/>
</dbReference>
<dbReference type="PANTHER" id="PTHR30329">
    <property type="entry name" value="STATOR ELEMENT OF FLAGELLAR MOTOR COMPLEX"/>
    <property type="match status" value="1"/>
</dbReference>
<proteinExistence type="predicted"/>
<dbReference type="InterPro" id="IPR006664">
    <property type="entry name" value="OMP_bac"/>
</dbReference>
<dbReference type="EMBL" id="JASJOU010000002">
    <property type="protein sequence ID" value="MDJ1500418.1"/>
    <property type="molecule type" value="Genomic_DNA"/>
</dbReference>
<reference evidence="7" key="1">
    <citation type="submission" date="2023-05" db="EMBL/GenBank/DDBJ databases">
        <authorList>
            <person name="Zhang X."/>
        </authorList>
    </citation>
    <scope>NUCLEOTIDE SEQUENCE</scope>
    <source>
        <strain evidence="7">BD1B2-1</strain>
    </source>
</reference>
<dbReference type="Pfam" id="PF07676">
    <property type="entry name" value="PD40"/>
    <property type="match status" value="2"/>
</dbReference>
<evidence type="ECO:0000256" key="2">
    <source>
        <dbReference type="ARBA" id="ARBA00023136"/>
    </source>
</evidence>
<name>A0AAE3UFC3_9BACT</name>
<dbReference type="Pfam" id="PF00691">
    <property type="entry name" value="OmpA"/>
    <property type="match status" value="1"/>
</dbReference>
<feature type="domain" description="OmpA-like" evidence="6">
    <location>
        <begin position="533"/>
        <end position="647"/>
    </location>
</feature>
<keyword evidence="2 5" id="KW-0472">Membrane</keyword>
<dbReference type="Proteomes" id="UP001232063">
    <property type="component" value="Unassembled WGS sequence"/>
</dbReference>
<keyword evidence="3" id="KW-0998">Cell outer membrane</keyword>
<evidence type="ECO:0000256" key="3">
    <source>
        <dbReference type="ARBA" id="ARBA00023237"/>
    </source>
</evidence>
<dbReference type="InterPro" id="IPR006665">
    <property type="entry name" value="OmpA-like"/>
</dbReference>
<dbReference type="CDD" id="cd07185">
    <property type="entry name" value="OmpA_C-like"/>
    <property type="match status" value="1"/>
</dbReference>
<dbReference type="SMART" id="SM00671">
    <property type="entry name" value="SEL1"/>
    <property type="match status" value="2"/>
</dbReference>
<comment type="caution">
    <text evidence="7">The sequence shown here is derived from an EMBL/GenBank/DDBJ whole genome shotgun (WGS) entry which is preliminary data.</text>
</comment>
<dbReference type="GO" id="GO:0009279">
    <property type="term" value="C:cell outer membrane"/>
    <property type="evidence" value="ECO:0007669"/>
    <property type="project" value="UniProtKB-SubCell"/>
</dbReference>
<dbReference type="SUPFAM" id="SSF103088">
    <property type="entry name" value="OmpA-like"/>
    <property type="match status" value="1"/>
</dbReference>
<keyword evidence="8" id="KW-1185">Reference proteome</keyword>
<evidence type="ECO:0000256" key="1">
    <source>
        <dbReference type="ARBA" id="ARBA00004442"/>
    </source>
</evidence>
<evidence type="ECO:0000259" key="6">
    <source>
        <dbReference type="PROSITE" id="PS51123"/>
    </source>
</evidence>
<evidence type="ECO:0000256" key="4">
    <source>
        <dbReference type="PROSITE-ProRule" id="PRU00339"/>
    </source>
</evidence>
<dbReference type="AlphaFoldDB" id="A0AAE3UFC3"/>
<comment type="subcellular location">
    <subcellularLocation>
        <location evidence="1">Cell outer membrane</location>
    </subcellularLocation>
</comment>
<dbReference type="SUPFAM" id="SSF82171">
    <property type="entry name" value="DPP6 N-terminal domain-like"/>
    <property type="match status" value="1"/>
</dbReference>
<dbReference type="InterPro" id="IPR011990">
    <property type="entry name" value="TPR-like_helical_dom_sf"/>
</dbReference>
<dbReference type="InterPro" id="IPR036737">
    <property type="entry name" value="OmpA-like_sf"/>
</dbReference>
<dbReference type="InterPro" id="IPR011659">
    <property type="entry name" value="WD40"/>
</dbReference>
<dbReference type="Gene3D" id="1.25.40.10">
    <property type="entry name" value="Tetratricopeptide repeat domain"/>
    <property type="match status" value="1"/>
</dbReference>
<organism evidence="7 8">
    <name type="scientific">Xanthocytophaga agilis</name>
    <dbReference type="NCBI Taxonomy" id="3048010"/>
    <lineage>
        <taxon>Bacteria</taxon>
        <taxon>Pseudomonadati</taxon>
        <taxon>Bacteroidota</taxon>
        <taxon>Cytophagia</taxon>
        <taxon>Cytophagales</taxon>
        <taxon>Rhodocytophagaceae</taxon>
        <taxon>Xanthocytophaga</taxon>
    </lineage>
</organism>
<dbReference type="InterPro" id="IPR050330">
    <property type="entry name" value="Bact_OuterMem_StrucFunc"/>
</dbReference>
<sequence length="647" mass="73556">MKVPHWRIVVPLLVFIQILFSTTSAQTITPKARLLYEQSQQYILERKFDQAVSALEKAIEREPNYPEAHFRLGNVYELKSQVEVTENYADLSRQHYEKAIELKPGNPSFISAYSILGDYYLRKADYTKAKDYYQKFLDLKPPKQFQVTMAMQQIANCNFAAEAMQHPLAYKANAMTKELNKFALQYFPVLTADQQTVFFTARKGLDARSDENIYVAYRKGNEWTEPAPLSDRINTVENEGTCTISADGRTLVFTNCDGRQSFGSCDLYVSYKIGNEWTEPLNLGNKVNSPFWESQPSLSADGRTLYFTSDRRGGYGKRDIWVSKLGDDGLWGVASNLGTNINTPDDDLSPFIHVNAKTLFFSSKGHIGMGGFDLFSSELEGGKWSFAKNLGYPINNQDDQVSLFVSADGKKGYFAHEERQGRKYISSQLYEFDFPEEIAVKHKSNYLKGIVYDAKTKKSLEAKIELFNLNDGALEAVMKSDRKEGSYLTVLTEGASYGLYVDKEGYLFKSLYFDYSGTKNNEPVVLDIYLQPIEKGAKDILNNLFFETGKWELEGKSKTELDKLMALMKNTKGLRIEISGHTDDVGKDSDNLELSLKRAKSVYDYLINAGVEKNRLTYVGYGETQFAVPNNSEKNRQLNRRIEFKVL</sequence>
<feature type="repeat" description="TPR" evidence="4">
    <location>
        <begin position="110"/>
        <end position="143"/>
    </location>
</feature>
<dbReference type="InterPro" id="IPR011042">
    <property type="entry name" value="6-blade_b-propeller_TolB-like"/>
</dbReference>
<dbReference type="Pfam" id="PF13181">
    <property type="entry name" value="TPR_8"/>
    <property type="match status" value="1"/>
</dbReference>
<evidence type="ECO:0000313" key="7">
    <source>
        <dbReference type="EMBL" id="MDJ1500418.1"/>
    </source>
</evidence>
<dbReference type="PRINTS" id="PR01021">
    <property type="entry name" value="OMPADOMAIN"/>
</dbReference>
<dbReference type="PROSITE" id="PS50293">
    <property type="entry name" value="TPR_REGION"/>
    <property type="match status" value="1"/>
</dbReference>
<evidence type="ECO:0000256" key="5">
    <source>
        <dbReference type="PROSITE-ProRule" id="PRU00473"/>
    </source>
</evidence>
<feature type="repeat" description="TPR" evidence="4">
    <location>
        <begin position="32"/>
        <end position="65"/>
    </location>
</feature>
<dbReference type="RefSeq" id="WP_314509950.1">
    <property type="nucleotide sequence ID" value="NZ_JASJOU010000002.1"/>
</dbReference>
<dbReference type="InterPro" id="IPR006597">
    <property type="entry name" value="Sel1-like"/>
</dbReference>
<dbReference type="PROSITE" id="PS50005">
    <property type="entry name" value="TPR"/>
    <property type="match status" value="2"/>
</dbReference>
<dbReference type="PANTHER" id="PTHR30329:SF21">
    <property type="entry name" value="LIPOPROTEIN YIAD-RELATED"/>
    <property type="match status" value="1"/>
</dbReference>
<gene>
    <name evidence="7" type="ORF">QNI22_07170</name>
</gene>
<dbReference type="SMART" id="SM00028">
    <property type="entry name" value="TPR"/>
    <property type="match status" value="3"/>
</dbReference>
<accession>A0AAE3UFC3</accession>